<gene>
    <name evidence="1" type="ORF">PNOK_0552300</name>
</gene>
<sequence>MFWLASYGTLPTITESGLKFSQQKKANPDISVSPEELIHRRLSNRFRHESCVLAAKRLKDRYSPAKVDPRKSRWLRETCRKAMSLGVKDLL</sequence>
<organism evidence="1 2">
    <name type="scientific">Pyrrhoderma noxium</name>
    <dbReference type="NCBI Taxonomy" id="2282107"/>
    <lineage>
        <taxon>Eukaryota</taxon>
        <taxon>Fungi</taxon>
        <taxon>Dikarya</taxon>
        <taxon>Basidiomycota</taxon>
        <taxon>Agaricomycotina</taxon>
        <taxon>Agaricomycetes</taxon>
        <taxon>Hymenochaetales</taxon>
        <taxon>Hymenochaetaceae</taxon>
        <taxon>Pyrrhoderma</taxon>
    </lineage>
</organism>
<name>A0A286UGE9_9AGAM</name>
<keyword evidence="2" id="KW-1185">Reference proteome</keyword>
<dbReference type="AlphaFoldDB" id="A0A286UGE9"/>
<dbReference type="EMBL" id="NBII01000005">
    <property type="protein sequence ID" value="PAV18680.1"/>
    <property type="molecule type" value="Genomic_DNA"/>
</dbReference>
<protein>
    <submittedName>
        <fullName evidence="1">Uncharacterized protein</fullName>
    </submittedName>
</protein>
<evidence type="ECO:0000313" key="1">
    <source>
        <dbReference type="EMBL" id="PAV18680.1"/>
    </source>
</evidence>
<proteinExistence type="predicted"/>
<accession>A0A286UGE9</accession>
<dbReference type="OrthoDB" id="3056235at2759"/>
<dbReference type="Proteomes" id="UP000217199">
    <property type="component" value="Unassembled WGS sequence"/>
</dbReference>
<dbReference type="InParanoid" id="A0A286UGE9"/>
<comment type="caution">
    <text evidence="1">The sequence shown here is derived from an EMBL/GenBank/DDBJ whole genome shotgun (WGS) entry which is preliminary data.</text>
</comment>
<evidence type="ECO:0000313" key="2">
    <source>
        <dbReference type="Proteomes" id="UP000217199"/>
    </source>
</evidence>
<reference evidence="1 2" key="1">
    <citation type="journal article" date="2017" name="Mol. Ecol.">
        <title>Comparative and population genomic landscape of Phellinus noxius: A hypervariable fungus causing root rot in trees.</title>
        <authorList>
            <person name="Chung C.L."/>
            <person name="Lee T.J."/>
            <person name="Akiba M."/>
            <person name="Lee H.H."/>
            <person name="Kuo T.H."/>
            <person name="Liu D."/>
            <person name="Ke H.M."/>
            <person name="Yokoi T."/>
            <person name="Roa M.B."/>
            <person name="Lu M.J."/>
            <person name="Chang Y.Y."/>
            <person name="Ann P.J."/>
            <person name="Tsai J.N."/>
            <person name="Chen C.Y."/>
            <person name="Tzean S.S."/>
            <person name="Ota Y."/>
            <person name="Hattori T."/>
            <person name="Sahashi N."/>
            <person name="Liou R.F."/>
            <person name="Kikuchi T."/>
            <person name="Tsai I.J."/>
        </authorList>
    </citation>
    <scope>NUCLEOTIDE SEQUENCE [LARGE SCALE GENOMIC DNA]</scope>
    <source>
        <strain evidence="1 2">FFPRI411160</strain>
    </source>
</reference>